<protein>
    <submittedName>
        <fullName evidence="1">Uncharacterized protein</fullName>
    </submittedName>
</protein>
<organism evidence="1">
    <name type="scientific">Anguilla anguilla</name>
    <name type="common">European freshwater eel</name>
    <name type="synonym">Muraena anguilla</name>
    <dbReference type="NCBI Taxonomy" id="7936"/>
    <lineage>
        <taxon>Eukaryota</taxon>
        <taxon>Metazoa</taxon>
        <taxon>Chordata</taxon>
        <taxon>Craniata</taxon>
        <taxon>Vertebrata</taxon>
        <taxon>Euteleostomi</taxon>
        <taxon>Actinopterygii</taxon>
        <taxon>Neopterygii</taxon>
        <taxon>Teleostei</taxon>
        <taxon>Anguilliformes</taxon>
        <taxon>Anguillidae</taxon>
        <taxon>Anguilla</taxon>
    </lineage>
</organism>
<accession>A0A0E9TYJ4</accession>
<proteinExistence type="predicted"/>
<dbReference type="EMBL" id="GBXM01050799">
    <property type="protein sequence ID" value="JAH57778.1"/>
    <property type="molecule type" value="Transcribed_RNA"/>
</dbReference>
<sequence>MLKWQDKRTENTVKQGFLSTEPRRNNLYGTHLL</sequence>
<evidence type="ECO:0000313" key="1">
    <source>
        <dbReference type="EMBL" id="JAH57778.1"/>
    </source>
</evidence>
<dbReference type="AlphaFoldDB" id="A0A0E9TYJ4"/>
<name>A0A0E9TYJ4_ANGAN</name>
<reference evidence="1" key="2">
    <citation type="journal article" date="2015" name="Fish Shellfish Immunol.">
        <title>Early steps in the European eel (Anguilla anguilla)-Vibrio vulnificus interaction in the gills: Role of the RtxA13 toxin.</title>
        <authorList>
            <person name="Callol A."/>
            <person name="Pajuelo D."/>
            <person name="Ebbesson L."/>
            <person name="Teles M."/>
            <person name="MacKenzie S."/>
            <person name="Amaro C."/>
        </authorList>
    </citation>
    <scope>NUCLEOTIDE SEQUENCE</scope>
</reference>
<reference evidence="1" key="1">
    <citation type="submission" date="2014-11" db="EMBL/GenBank/DDBJ databases">
        <authorList>
            <person name="Amaro Gonzalez C."/>
        </authorList>
    </citation>
    <scope>NUCLEOTIDE SEQUENCE</scope>
</reference>